<dbReference type="Pfam" id="PF04024">
    <property type="entry name" value="PspC"/>
    <property type="match status" value="1"/>
</dbReference>
<keyword evidence="2" id="KW-0812">Transmembrane</keyword>
<dbReference type="InterPro" id="IPR007168">
    <property type="entry name" value="Phageshock_PspC_N"/>
</dbReference>
<feature type="transmembrane region" description="Helical" evidence="2">
    <location>
        <begin position="99"/>
        <end position="116"/>
    </location>
</feature>
<organism evidence="4">
    <name type="scientific">freshwater metagenome</name>
    <dbReference type="NCBI Taxonomy" id="449393"/>
    <lineage>
        <taxon>unclassified sequences</taxon>
        <taxon>metagenomes</taxon>
        <taxon>ecological metagenomes</taxon>
    </lineage>
</organism>
<sequence>MRSTVRAMTTTPGATTAPPAPPLLLRRPRGAEDRWLGVCAALGRATGTDPVLWRVAVVVLTVFGGTGLVLYVAGWLLVPEQGRDDSVADRLLRGRRPGLGTAVVLVALALALLAATDSGGRGLGPLLVVGLLGYLVVRRQARGEVLVAPAAGPVGTATGVVADPVPPAPRRPSGPPVGLATAAAVVLVTGVLLVMEAAGVDGLTVGRITAAALAVAAVGLAVSLRWRRGWPLAGLVLALSAVLGVVVKTGFAVPVSAGERTWVVTSGGERELGAGDAVLDLRGLRGPAEVEARLGLGRLEVLLPPGARVELDGTVAAGTVELLGSPDAGDGWDVEVDGAYGPATGPLLQLDLQVGYGELLVRR</sequence>
<feature type="region of interest" description="Disordered" evidence="1">
    <location>
        <begin position="1"/>
        <end position="24"/>
    </location>
</feature>
<feature type="transmembrane region" description="Helical" evidence="2">
    <location>
        <begin position="204"/>
        <end position="222"/>
    </location>
</feature>
<evidence type="ECO:0000256" key="2">
    <source>
        <dbReference type="SAM" id="Phobius"/>
    </source>
</evidence>
<keyword evidence="2" id="KW-1133">Transmembrane helix</keyword>
<dbReference type="AlphaFoldDB" id="A0A6J7GQA4"/>
<feature type="domain" description="Phage shock protein PspC N-terminal" evidence="3">
    <location>
        <begin position="29"/>
        <end position="80"/>
    </location>
</feature>
<feature type="transmembrane region" description="Helical" evidence="2">
    <location>
        <begin position="51"/>
        <end position="78"/>
    </location>
</feature>
<proteinExistence type="predicted"/>
<keyword evidence="2" id="KW-0472">Membrane</keyword>
<gene>
    <name evidence="4" type="ORF">UFOPK3609_00744</name>
</gene>
<feature type="transmembrane region" description="Helical" evidence="2">
    <location>
        <begin position="177"/>
        <end position="198"/>
    </location>
</feature>
<feature type="transmembrane region" description="Helical" evidence="2">
    <location>
        <begin position="229"/>
        <end position="247"/>
    </location>
</feature>
<reference evidence="4" key="1">
    <citation type="submission" date="2020-05" db="EMBL/GenBank/DDBJ databases">
        <authorList>
            <person name="Chiriac C."/>
            <person name="Salcher M."/>
            <person name="Ghai R."/>
            <person name="Kavagutti S V."/>
        </authorList>
    </citation>
    <scope>NUCLEOTIDE SEQUENCE</scope>
</reference>
<evidence type="ECO:0000256" key="1">
    <source>
        <dbReference type="SAM" id="MobiDB-lite"/>
    </source>
</evidence>
<evidence type="ECO:0000313" key="4">
    <source>
        <dbReference type="EMBL" id="CAB4909136.1"/>
    </source>
</evidence>
<evidence type="ECO:0000259" key="3">
    <source>
        <dbReference type="Pfam" id="PF04024"/>
    </source>
</evidence>
<feature type="transmembrane region" description="Helical" evidence="2">
    <location>
        <begin position="122"/>
        <end position="137"/>
    </location>
</feature>
<accession>A0A6J7GQA4</accession>
<protein>
    <submittedName>
        <fullName evidence="4">Unannotated protein</fullName>
    </submittedName>
</protein>
<name>A0A6J7GQA4_9ZZZZ</name>
<dbReference type="EMBL" id="CAFBMQ010000094">
    <property type="protein sequence ID" value="CAB4909136.1"/>
    <property type="molecule type" value="Genomic_DNA"/>
</dbReference>